<proteinExistence type="predicted"/>
<accession>A0A6P2KF99</accession>
<dbReference type="Proteomes" id="UP000494261">
    <property type="component" value="Unassembled WGS sequence"/>
</dbReference>
<dbReference type="EMBL" id="CABVQC010000014">
    <property type="protein sequence ID" value="VWB56136.1"/>
    <property type="molecule type" value="Genomic_DNA"/>
</dbReference>
<organism evidence="2 3">
    <name type="scientific">Burkholderia aenigmatica</name>
    <dbReference type="NCBI Taxonomy" id="2015348"/>
    <lineage>
        <taxon>Bacteria</taxon>
        <taxon>Pseudomonadati</taxon>
        <taxon>Pseudomonadota</taxon>
        <taxon>Betaproteobacteria</taxon>
        <taxon>Burkholderiales</taxon>
        <taxon>Burkholderiaceae</taxon>
        <taxon>Burkholderia</taxon>
        <taxon>Burkholderia cepacia complex</taxon>
    </lineage>
</organism>
<evidence type="ECO:0000313" key="2">
    <source>
        <dbReference type="EMBL" id="VWB56136.1"/>
    </source>
</evidence>
<evidence type="ECO:0000313" key="3">
    <source>
        <dbReference type="Proteomes" id="UP000494261"/>
    </source>
</evidence>
<reference evidence="2 3" key="1">
    <citation type="submission" date="2019-09" db="EMBL/GenBank/DDBJ databases">
        <authorList>
            <person name="Depoorter E."/>
        </authorList>
    </citation>
    <scope>NUCLEOTIDE SEQUENCE [LARGE SCALE GENOMIC DNA]</scope>
    <source>
        <strain evidence="2">LMG 13014</strain>
    </source>
</reference>
<feature type="region of interest" description="Disordered" evidence="1">
    <location>
        <begin position="1"/>
        <end position="20"/>
    </location>
</feature>
<evidence type="ECO:0000256" key="1">
    <source>
        <dbReference type="SAM" id="MobiDB-lite"/>
    </source>
</evidence>
<sequence>MRDERKPGHPDDCRMRSERAKLYATRPFPAYESPMTIA</sequence>
<dbReference type="AlphaFoldDB" id="A0A6P2KF99"/>
<gene>
    <name evidence="2" type="ORF">BLA13014_02478</name>
</gene>
<protein>
    <submittedName>
        <fullName evidence="2">Uncharacterized protein</fullName>
    </submittedName>
</protein>
<name>A0A6P2KF99_9BURK</name>